<evidence type="ECO:0000256" key="3">
    <source>
        <dbReference type="ARBA" id="ARBA00023004"/>
    </source>
</evidence>
<dbReference type="GO" id="GO:0016491">
    <property type="term" value="F:oxidoreductase activity"/>
    <property type="evidence" value="ECO:0007669"/>
    <property type="project" value="InterPro"/>
</dbReference>
<comment type="cofactor">
    <cofactor evidence="5">
        <name>[2Fe-2S] cluster</name>
        <dbReference type="ChEBI" id="CHEBI:190135"/>
    </cofactor>
</comment>
<keyword evidence="9" id="KW-1185">Reference proteome</keyword>
<dbReference type="GO" id="GO:0046872">
    <property type="term" value="F:metal ion binding"/>
    <property type="evidence" value="ECO:0007669"/>
    <property type="project" value="UniProtKB-KW"/>
</dbReference>
<keyword evidence="4" id="KW-0411">Iron-sulfur</keyword>
<organism evidence="8 9">
    <name type="scientific">Candidatus Nitrospira nitrosa</name>
    <dbReference type="NCBI Taxonomy" id="1742972"/>
    <lineage>
        <taxon>Bacteria</taxon>
        <taxon>Pseudomonadati</taxon>
        <taxon>Nitrospirota</taxon>
        <taxon>Nitrospiria</taxon>
        <taxon>Nitrospirales</taxon>
        <taxon>Nitrospiraceae</taxon>
        <taxon>Nitrospira</taxon>
    </lineage>
</organism>
<proteinExistence type="inferred from homology"/>
<keyword evidence="2" id="KW-0479">Metal-binding</keyword>
<dbReference type="PANTHER" id="PTHR21496:SF0">
    <property type="entry name" value="RIESKE DOMAIN-CONTAINING PROTEIN"/>
    <property type="match status" value="1"/>
</dbReference>
<dbReference type="EMBL" id="CZQA01000009">
    <property type="protein sequence ID" value="CUS36944.1"/>
    <property type="molecule type" value="Genomic_DNA"/>
</dbReference>
<keyword evidence="3" id="KW-0408">Iron</keyword>
<evidence type="ECO:0000256" key="1">
    <source>
        <dbReference type="ARBA" id="ARBA00022714"/>
    </source>
</evidence>
<dbReference type="Gene3D" id="2.102.10.10">
    <property type="entry name" value="Rieske [2Fe-2S] iron-sulphur domain"/>
    <property type="match status" value="1"/>
</dbReference>
<name>A0A0S4LK12_9BACT</name>
<dbReference type="OrthoDB" id="9800167at2"/>
<dbReference type="Pfam" id="PF00355">
    <property type="entry name" value="Rieske"/>
    <property type="match status" value="1"/>
</dbReference>
<dbReference type="Gene3D" id="3.40.50.360">
    <property type="match status" value="1"/>
</dbReference>
<accession>A0A0S4LK12</accession>
<evidence type="ECO:0000256" key="6">
    <source>
        <dbReference type="ARBA" id="ARBA00038001"/>
    </source>
</evidence>
<dbReference type="AlphaFoldDB" id="A0A0S4LK12"/>
<reference evidence="8 9" key="1">
    <citation type="submission" date="2015-10" db="EMBL/GenBank/DDBJ databases">
        <authorList>
            <person name="Gilbert D.G."/>
        </authorList>
    </citation>
    <scope>NUCLEOTIDE SEQUENCE [LARGE SCALE GENOMIC DNA]</scope>
    <source>
        <strain evidence="8">COMA1</strain>
    </source>
</reference>
<evidence type="ECO:0000313" key="8">
    <source>
        <dbReference type="EMBL" id="CUS36944.1"/>
    </source>
</evidence>
<evidence type="ECO:0000259" key="7">
    <source>
        <dbReference type="PROSITE" id="PS51296"/>
    </source>
</evidence>
<evidence type="ECO:0000256" key="4">
    <source>
        <dbReference type="ARBA" id="ARBA00023014"/>
    </source>
</evidence>
<gene>
    <name evidence="8" type="ORF">COMA1_30328</name>
</gene>
<dbReference type="InterPro" id="IPR036922">
    <property type="entry name" value="Rieske_2Fe-2S_sf"/>
</dbReference>
<dbReference type="SUPFAM" id="SSF50022">
    <property type="entry name" value="ISP domain"/>
    <property type="match status" value="1"/>
</dbReference>
<dbReference type="InterPro" id="IPR005025">
    <property type="entry name" value="FMN_Rdtase-like_dom"/>
</dbReference>
<protein>
    <recommendedName>
        <fullName evidence="7">Rieske domain-containing protein</fullName>
    </recommendedName>
</protein>
<dbReference type="RefSeq" id="WP_090749461.1">
    <property type="nucleotide sequence ID" value="NZ_CZQA01000009.1"/>
</dbReference>
<dbReference type="PROSITE" id="PS51296">
    <property type="entry name" value="RIESKE"/>
    <property type="match status" value="1"/>
</dbReference>
<dbReference type="InterPro" id="IPR029039">
    <property type="entry name" value="Flavoprotein-like_sf"/>
</dbReference>
<dbReference type="Pfam" id="PF03358">
    <property type="entry name" value="FMN_red"/>
    <property type="match status" value="1"/>
</dbReference>
<dbReference type="Proteomes" id="UP000199032">
    <property type="component" value="Unassembled WGS sequence"/>
</dbReference>
<evidence type="ECO:0000256" key="2">
    <source>
        <dbReference type="ARBA" id="ARBA00022723"/>
    </source>
</evidence>
<evidence type="ECO:0000313" key="9">
    <source>
        <dbReference type="Proteomes" id="UP000199032"/>
    </source>
</evidence>
<keyword evidence="1" id="KW-0001">2Fe-2S</keyword>
<dbReference type="InterPro" id="IPR017941">
    <property type="entry name" value="Rieske_2Fe-2S"/>
</dbReference>
<feature type="domain" description="Rieske" evidence="7">
    <location>
        <begin position="6"/>
        <end position="102"/>
    </location>
</feature>
<dbReference type="SUPFAM" id="SSF52218">
    <property type="entry name" value="Flavoproteins"/>
    <property type="match status" value="1"/>
</dbReference>
<sequence>MPENQWTDIGSVDELSRRELQEVQCGKTRIALSCKNGTFSAISGVCNHVGGPLGKGRLDGDYVVCPWHYWKFHRETGQGEPGYEADQVPTYITKIEQGRLYVDLSSVTKRKKQPHAPHPLARRIVRQPGPIRVVGIATTAMTVEHPRYSTSDDLLEVSLNHAKTQLGLETQLIKLRELNFRACEGFYSKAAQACTWPCSITQMDPTDQLDRVYEAIVHWADVILVSTPIRWGNASSLYFKMVERMNCIQNQETIANKHLLKNKVAAFIIMGGQDNVQGVAGQLMTFWAEIGCQFPQFPFIAHSRGWSAEDMERNIHEVQNSRELREAAQELVARAADMAQLMVEGQIPDYHLVSGGRKAHKLDSEPTG</sequence>
<comment type="similarity">
    <text evidence="6">Belongs to the bacterial ring-hydroxylating dioxygenase ferredoxin component family.</text>
</comment>
<dbReference type="PANTHER" id="PTHR21496">
    <property type="entry name" value="FERREDOXIN-RELATED"/>
    <property type="match status" value="1"/>
</dbReference>
<dbReference type="GO" id="GO:0051537">
    <property type="term" value="F:2 iron, 2 sulfur cluster binding"/>
    <property type="evidence" value="ECO:0007669"/>
    <property type="project" value="UniProtKB-KW"/>
</dbReference>
<evidence type="ECO:0000256" key="5">
    <source>
        <dbReference type="ARBA" id="ARBA00034078"/>
    </source>
</evidence>
<dbReference type="STRING" id="1742972.COMA1_30328"/>